<dbReference type="AlphaFoldDB" id="A0A845BL31"/>
<dbReference type="RefSeq" id="WP_235913956.1">
    <property type="nucleotide sequence ID" value="NZ_SNVJ01000033.1"/>
</dbReference>
<name>A0A845BL31_9PROT</name>
<evidence type="ECO:0000259" key="1">
    <source>
        <dbReference type="Pfam" id="PF10030"/>
    </source>
</evidence>
<evidence type="ECO:0000313" key="2">
    <source>
        <dbReference type="EMBL" id="MXP65967.1"/>
    </source>
</evidence>
<evidence type="ECO:0000313" key="3">
    <source>
        <dbReference type="Proteomes" id="UP000460715"/>
    </source>
</evidence>
<accession>A0A845BL31</accession>
<feature type="domain" description="DUF2272" evidence="1">
    <location>
        <begin position="100"/>
        <end position="240"/>
    </location>
</feature>
<dbReference type="EMBL" id="SNVJ01000033">
    <property type="protein sequence ID" value="MXP65967.1"/>
    <property type="molecule type" value="Genomic_DNA"/>
</dbReference>
<protein>
    <submittedName>
        <fullName evidence="2">DUF2272 domain-containing protein</fullName>
    </submittedName>
</protein>
<dbReference type="Proteomes" id="UP000460715">
    <property type="component" value="Unassembled WGS sequence"/>
</dbReference>
<dbReference type="Pfam" id="PF10030">
    <property type="entry name" value="DUF2272"/>
    <property type="match status" value="1"/>
</dbReference>
<dbReference type="InterPro" id="IPR019262">
    <property type="entry name" value="DUF2272"/>
</dbReference>
<proteinExistence type="predicted"/>
<sequence>MGLLLAALSCAAPPAGQDAARLGHEAPWRARIAGEALAEWQAWGRLTVDGWPEALAEPADPALFERVLAYWDSVPAEGPAVARRQRTTFDALMAGLAEGGGEAALPAISLWAYPAWSAAFISHVMARAGVPGFVFPPAIAHATYVDALLSQATWNSASAAFLPHDPGGYAPRPGDLLCADRSLVPLLHWQERLAEPGRFREMHCDVVVAAAPGRVQAVGGNVLDAVVLRRFPADAQGRLLPAPPDKPPFLVVFENRLDVPPAR</sequence>
<keyword evidence="3" id="KW-1185">Reference proteome</keyword>
<reference evidence="2 3" key="1">
    <citation type="submission" date="2019-03" db="EMBL/GenBank/DDBJ databases">
        <title>Roseomonas sp. a novel Roseomonas species isolated from Sea whip Gorgonian.</title>
        <authorList>
            <person name="Li F."/>
            <person name="Pan X."/>
            <person name="Huang S."/>
            <person name="Li Z."/>
            <person name="Meng B."/>
        </authorList>
    </citation>
    <scope>NUCLEOTIDE SEQUENCE [LARGE SCALE GENOMIC DNA]</scope>
    <source>
        <strain evidence="2 3">M0104</strain>
    </source>
</reference>
<organism evidence="2 3">
    <name type="scientific">Teichococcus coralli</name>
    <dbReference type="NCBI Taxonomy" id="2545983"/>
    <lineage>
        <taxon>Bacteria</taxon>
        <taxon>Pseudomonadati</taxon>
        <taxon>Pseudomonadota</taxon>
        <taxon>Alphaproteobacteria</taxon>
        <taxon>Acetobacterales</taxon>
        <taxon>Roseomonadaceae</taxon>
        <taxon>Roseomonas</taxon>
    </lineage>
</organism>
<gene>
    <name evidence="2" type="ORF">E0493_21705</name>
</gene>
<comment type="caution">
    <text evidence="2">The sequence shown here is derived from an EMBL/GenBank/DDBJ whole genome shotgun (WGS) entry which is preliminary data.</text>
</comment>